<evidence type="ECO:0000256" key="2">
    <source>
        <dbReference type="SAM" id="MobiDB-lite"/>
    </source>
</evidence>
<dbReference type="EMBL" id="FNFE01000002">
    <property type="protein sequence ID" value="SDJ90780.1"/>
    <property type="molecule type" value="Genomic_DNA"/>
</dbReference>
<dbReference type="Proteomes" id="UP000198882">
    <property type="component" value="Unassembled WGS sequence"/>
</dbReference>
<dbReference type="InterPro" id="IPR016039">
    <property type="entry name" value="Thiolase-like"/>
</dbReference>
<evidence type="ECO:0000313" key="4">
    <source>
        <dbReference type="Proteomes" id="UP000198882"/>
    </source>
</evidence>
<dbReference type="STRING" id="1095776.SAMN04515672_1786"/>
<keyword evidence="3" id="KW-0808">Transferase</keyword>
<gene>
    <name evidence="3" type="ORF">SAMN04515672_1786</name>
</gene>
<protein>
    <submittedName>
        <fullName evidence="3">Acetyl-CoA C-acetyltransferase/acetyl-CoA acyltransferase</fullName>
    </submittedName>
</protein>
<dbReference type="GO" id="GO:0008299">
    <property type="term" value="P:isoprenoid biosynthetic process"/>
    <property type="evidence" value="ECO:0007669"/>
    <property type="project" value="UniProtKB-KW"/>
</dbReference>
<keyword evidence="1" id="KW-0414">Isoprene biosynthesis</keyword>
<sequence length="49" mass="4901">MTAYVAGVASTPFGKHPNSSTRELFTDAALEALEDASLSASNNAATTGG</sequence>
<evidence type="ECO:0000313" key="3">
    <source>
        <dbReference type="EMBL" id="SDJ90780.1"/>
    </source>
</evidence>
<name>A0A1G8XLY3_9EURY</name>
<accession>A0A1G8XLY3</accession>
<evidence type="ECO:0000256" key="1">
    <source>
        <dbReference type="ARBA" id="ARBA00023229"/>
    </source>
</evidence>
<keyword evidence="4" id="KW-1185">Reference proteome</keyword>
<dbReference type="GO" id="GO:0016746">
    <property type="term" value="F:acyltransferase activity"/>
    <property type="evidence" value="ECO:0007669"/>
    <property type="project" value="UniProtKB-KW"/>
</dbReference>
<feature type="region of interest" description="Disordered" evidence="2">
    <location>
        <begin position="1"/>
        <end position="20"/>
    </location>
</feature>
<keyword evidence="3" id="KW-0012">Acyltransferase</keyword>
<dbReference type="AlphaFoldDB" id="A0A1G8XLY3"/>
<reference evidence="4" key="1">
    <citation type="submission" date="2016-10" db="EMBL/GenBank/DDBJ databases">
        <authorList>
            <person name="Varghese N."/>
            <person name="Submissions S."/>
        </authorList>
    </citation>
    <scope>NUCLEOTIDE SEQUENCE [LARGE SCALE GENOMIC DNA]</scope>
    <source>
        <strain evidence="4">B4,CECT 8067,JCM 17497</strain>
    </source>
</reference>
<organism evidence="3 4">
    <name type="scientific">Natronorubrum texcoconense</name>
    <dbReference type="NCBI Taxonomy" id="1095776"/>
    <lineage>
        <taxon>Archaea</taxon>
        <taxon>Methanobacteriati</taxon>
        <taxon>Methanobacteriota</taxon>
        <taxon>Stenosarchaea group</taxon>
        <taxon>Halobacteria</taxon>
        <taxon>Halobacteriales</taxon>
        <taxon>Natrialbaceae</taxon>
        <taxon>Natronorubrum</taxon>
    </lineage>
</organism>
<proteinExistence type="predicted"/>
<dbReference type="Gene3D" id="3.40.47.10">
    <property type="match status" value="1"/>
</dbReference>
<dbReference type="RefSeq" id="WP_175529245.1">
    <property type="nucleotide sequence ID" value="NZ_FNFE01000002.1"/>
</dbReference>